<feature type="transmembrane region" description="Helical" evidence="7">
    <location>
        <begin position="211"/>
        <end position="229"/>
    </location>
</feature>
<dbReference type="PANTHER" id="PTHR31272:SF4">
    <property type="entry name" value="CYTOCHROME C-TYPE BIOGENESIS PROTEIN HI_1454-RELATED"/>
    <property type="match status" value="1"/>
</dbReference>
<dbReference type="PANTHER" id="PTHR31272">
    <property type="entry name" value="CYTOCHROME C-TYPE BIOGENESIS PROTEIN HI_1454-RELATED"/>
    <property type="match status" value="1"/>
</dbReference>
<comment type="subcellular location">
    <subcellularLocation>
        <location evidence="1">Membrane</location>
        <topology evidence="1">Multi-pass membrane protein</topology>
    </subcellularLocation>
</comment>
<dbReference type="GO" id="GO:0016020">
    <property type="term" value="C:membrane"/>
    <property type="evidence" value="ECO:0007669"/>
    <property type="project" value="UniProtKB-SubCell"/>
</dbReference>
<feature type="transmembrane region" description="Helical" evidence="7">
    <location>
        <begin position="174"/>
        <end position="199"/>
    </location>
</feature>
<evidence type="ECO:0000256" key="5">
    <source>
        <dbReference type="ARBA" id="ARBA00022989"/>
    </source>
</evidence>
<evidence type="ECO:0000256" key="4">
    <source>
        <dbReference type="ARBA" id="ARBA00022748"/>
    </source>
</evidence>
<dbReference type="InterPro" id="IPR003834">
    <property type="entry name" value="Cyt_c_assmbl_TM_dom"/>
</dbReference>
<keyword evidence="4" id="KW-0201">Cytochrome c-type biogenesis</keyword>
<sequence>MPTDVSLLAAFAAGLFSFSSPCVLPLVPIFLAHLAGVSVGEGGRRARGPLVANAAAYVAGFSVVFVLLGVALGAAGGLVTAGETVAGNRLWLVRLGGALLVLLGLRQLGLVRLPVLDRERRFHPQTTRAGTVTSSFVIGLTFGAGWSPCVGPILGVILTMAAGQGEVERAAVLLATYSAGLGVPFLGVALAFGSAPAILRAVNRRMRMLTSVSGAVMLGTGAVMLLGLYQELFVELVRLAPWTPWEPSL</sequence>
<dbReference type="InterPro" id="IPR051790">
    <property type="entry name" value="Cytochrome_c-biogenesis_DsbD"/>
</dbReference>
<reference evidence="9" key="1">
    <citation type="submission" date="2020-02" db="EMBL/GenBank/DDBJ databases">
        <authorList>
            <person name="Meier V. D."/>
        </authorList>
    </citation>
    <scope>NUCLEOTIDE SEQUENCE</scope>
    <source>
        <strain evidence="9">AVDCRST_MAG49</strain>
    </source>
</reference>
<evidence type="ECO:0000256" key="2">
    <source>
        <dbReference type="ARBA" id="ARBA00006143"/>
    </source>
</evidence>
<comment type="similarity">
    <text evidence="2">Belongs to the DsbD family.</text>
</comment>
<evidence type="ECO:0000259" key="8">
    <source>
        <dbReference type="Pfam" id="PF02683"/>
    </source>
</evidence>
<dbReference type="GO" id="GO:0017004">
    <property type="term" value="P:cytochrome complex assembly"/>
    <property type="evidence" value="ECO:0007669"/>
    <property type="project" value="UniProtKB-KW"/>
</dbReference>
<proteinExistence type="inferred from homology"/>
<evidence type="ECO:0000256" key="1">
    <source>
        <dbReference type="ARBA" id="ARBA00004141"/>
    </source>
</evidence>
<feature type="transmembrane region" description="Helical" evidence="7">
    <location>
        <begin position="6"/>
        <end position="34"/>
    </location>
</feature>
<keyword evidence="6 7" id="KW-0472">Membrane</keyword>
<accession>A0A6J4VEL7</accession>
<organism evidence="9">
    <name type="scientific">uncultured Thermomicrobiales bacterium</name>
    <dbReference type="NCBI Taxonomy" id="1645740"/>
    <lineage>
        <taxon>Bacteria</taxon>
        <taxon>Pseudomonadati</taxon>
        <taxon>Thermomicrobiota</taxon>
        <taxon>Thermomicrobia</taxon>
        <taxon>Thermomicrobiales</taxon>
        <taxon>environmental samples</taxon>
    </lineage>
</organism>
<feature type="transmembrane region" description="Helical" evidence="7">
    <location>
        <begin position="91"/>
        <end position="115"/>
    </location>
</feature>
<keyword evidence="3 7" id="KW-0812">Transmembrane</keyword>
<evidence type="ECO:0000256" key="6">
    <source>
        <dbReference type="ARBA" id="ARBA00023136"/>
    </source>
</evidence>
<feature type="transmembrane region" description="Helical" evidence="7">
    <location>
        <begin position="136"/>
        <end position="162"/>
    </location>
</feature>
<dbReference type="EMBL" id="CADCWG010000289">
    <property type="protein sequence ID" value="CAA9574117.1"/>
    <property type="molecule type" value="Genomic_DNA"/>
</dbReference>
<feature type="transmembrane region" description="Helical" evidence="7">
    <location>
        <begin position="55"/>
        <end position="79"/>
    </location>
</feature>
<evidence type="ECO:0000313" key="9">
    <source>
        <dbReference type="EMBL" id="CAA9574117.1"/>
    </source>
</evidence>
<keyword evidence="5 7" id="KW-1133">Transmembrane helix</keyword>
<dbReference type="Pfam" id="PF02683">
    <property type="entry name" value="DsbD_TM"/>
    <property type="match status" value="1"/>
</dbReference>
<dbReference type="AlphaFoldDB" id="A0A6J4VEL7"/>
<name>A0A6J4VEL7_9BACT</name>
<evidence type="ECO:0000256" key="7">
    <source>
        <dbReference type="SAM" id="Phobius"/>
    </source>
</evidence>
<gene>
    <name evidence="9" type="ORF">AVDCRST_MAG49-3957</name>
</gene>
<evidence type="ECO:0000256" key="3">
    <source>
        <dbReference type="ARBA" id="ARBA00022692"/>
    </source>
</evidence>
<feature type="domain" description="Cytochrome C biogenesis protein transmembrane" evidence="8">
    <location>
        <begin position="7"/>
        <end position="225"/>
    </location>
</feature>
<protein>
    <submittedName>
        <fullName evidence="9">Cytochrome c-type biogenesis protein CcdA (DsbD analog)</fullName>
    </submittedName>
</protein>